<dbReference type="PROSITE" id="PS50943">
    <property type="entry name" value="HTH_CROC1"/>
    <property type="match status" value="1"/>
</dbReference>
<proteinExistence type="predicted"/>
<evidence type="ECO:0000313" key="2">
    <source>
        <dbReference type="EMBL" id="WFR97811.1"/>
    </source>
</evidence>
<keyword evidence="2" id="KW-0614">Plasmid</keyword>
<dbReference type="InterPro" id="IPR010982">
    <property type="entry name" value="Lambda_DNA-bd_dom_sf"/>
</dbReference>
<sequence>MKTELENYIEEAGLVATDDPKIDRPVYRRPGFNELLTPDELDQRIVAALQEARVSRNLTRAELAILFGSAPAAYGRYENGITKLTATRIIQLCEVLRIVPDDLFFNAAPHLWGDDPEEVQKRRRITKLAQQLPPDSLETVTTLLEAMLALRNTSPQSK</sequence>
<keyword evidence="3" id="KW-1185">Reference proteome</keyword>
<reference evidence="2 3" key="1">
    <citation type="journal article" date="2018" name="Sci. Rep.">
        <title>Rhizobium tumorigenes sp. nov., a novel plant tumorigenic bacterium isolated from cane gall tumors on thornless blackberry.</title>
        <authorList>
            <person name="Kuzmanovi N."/>
            <person name="Smalla K."/>
            <person name="Gronow S."/>
            <person name="PuBawska J."/>
        </authorList>
    </citation>
    <scope>NUCLEOTIDE SEQUENCE [LARGE SCALE GENOMIC DNA]</scope>
    <source>
        <strain evidence="2 3">1078</strain>
    </source>
</reference>
<dbReference type="KEGG" id="rtu:PR017_18030"/>
<protein>
    <submittedName>
        <fullName evidence="2">Helix-turn-helix transcriptional regulator</fullName>
    </submittedName>
</protein>
<gene>
    <name evidence="2" type="ORF">PR017_18030</name>
</gene>
<dbReference type="Gene3D" id="1.10.260.40">
    <property type="entry name" value="lambda repressor-like DNA-binding domains"/>
    <property type="match status" value="1"/>
</dbReference>
<name>A0AAF1KW45_9HYPH</name>
<dbReference type="Pfam" id="PF01381">
    <property type="entry name" value="HTH_3"/>
    <property type="match status" value="1"/>
</dbReference>
<dbReference type="CDD" id="cd00093">
    <property type="entry name" value="HTH_XRE"/>
    <property type="match status" value="1"/>
</dbReference>
<dbReference type="InterPro" id="IPR001387">
    <property type="entry name" value="Cro/C1-type_HTH"/>
</dbReference>
<dbReference type="RefSeq" id="WP_111217305.1">
    <property type="nucleotide sequence ID" value="NZ_CP117256.1"/>
</dbReference>
<geneLocation type="plasmid" evidence="2 3">
    <name>pRt1078</name>
</geneLocation>
<dbReference type="Proteomes" id="UP000249499">
    <property type="component" value="Plasmid pRt1078"/>
</dbReference>
<organism evidence="2 3">
    <name type="scientific">Rhizobium tumorigenes</name>
    <dbReference type="NCBI Taxonomy" id="2041385"/>
    <lineage>
        <taxon>Bacteria</taxon>
        <taxon>Pseudomonadati</taxon>
        <taxon>Pseudomonadota</taxon>
        <taxon>Alphaproteobacteria</taxon>
        <taxon>Hyphomicrobiales</taxon>
        <taxon>Rhizobiaceae</taxon>
        <taxon>Rhizobium/Agrobacterium group</taxon>
        <taxon>Rhizobium</taxon>
    </lineage>
</organism>
<evidence type="ECO:0000313" key="3">
    <source>
        <dbReference type="Proteomes" id="UP000249499"/>
    </source>
</evidence>
<dbReference type="SUPFAM" id="SSF47413">
    <property type="entry name" value="lambda repressor-like DNA-binding domains"/>
    <property type="match status" value="1"/>
</dbReference>
<dbReference type="AlphaFoldDB" id="A0AAF1KW45"/>
<dbReference type="SMART" id="SM00530">
    <property type="entry name" value="HTH_XRE"/>
    <property type="match status" value="1"/>
</dbReference>
<dbReference type="EMBL" id="CP117256">
    <property type="protein sequence ID" value="WFR97811.1"/>
    <property type="molecule type" value="Genomic_DNA"/>
</dbReference>
<evidence type="ECO:0000259" key="1">
    <source>
        <dbReference type="PROSITE" id="PS50943"/>
    </source>
</evidence>
<dbReference type="GO" id="GO:0003677">
    <property type="term" value="F:DNA binding"/>
    <property type="evidence" value="ECO:0007669"/>
    <property type="project" value="InterPro"/>
</dbReference>
<accession>A0AAF1KW45</accession>
<reference evidence="3" key="2">
    <citation type="journal article" date="2023" name="MicrobiologyOpen">
        <title>Genomics of the tumorigenes clade of the family Rhizobiaceae and description of Rhizobium rhododendri sp. nov.</title>
        <authorList>
            <person name="Kuzmanovic N."/>
            <person name="diCenzo G.C."/>
            <person name="Bunk B."/>
            <person name="Sproeer C."/>
            <person name="Fruehling A."/>
            <person name="Neumann-Schaal M."/>
            <person name="Overmann J."/>
            <person name="Smalla K."/>
        </authorList>
    </citation>
    <scope>NUCLEOTIDE SEQUENCE [LARGE SCALE GENOMIC DNA]</scope>
    <source>
        <strain evidence="3">1078</strain>
        <plasmid evidence="3">pRt1078</plasmid>
    </source>
</reference>
<feature type="domain" description="HTH cro/C1-type" evidence="1">
    <location>
        <begin position="49"/>
        <end position="103"/>
    </location>
</feature>